<dbReference type="EMBL" id="BPQV01000007">
    <property type="protein sequence ID" value="GJE27820.1"/>
    <property type="molecule type" value="Genomic_DNA"/>
</dbReference>
<dbReference type="Gene3D" id="3.40.50.150">
    <property type="entry name" value="Vaccinia Virus protein VP39"/>
    <property type="match status" value="1"/>
</dbReference>
<dbReference type="InterPro" id="IPR029063">
    <property type="entry name" value="SAM-dependent_MTases_sf"/>
</dbReference>
<accession>A0ABQ4TCG7</accession>
<dbReference type="PANTHER" id="PTHR24422">
    <property type="entry name" value="CHEMOTAXIS PROTEIN METHYLTRANSFERASE"/>
    <property type="match status" value="1"/>
</dbReference>
<dbReference type="Gene3D" id="3.30.450.20">
    <property type="entry name" value="PAS domain"/>
    <property type="match status" value="2"/>
</dbReference>
<dbReference type="SUPFAM" id="SSF52738">
    <property type="entry name" value="Methylesterase CheB, C-terminal domain"/>
    <property type="match status" value="1"/>
</dbReference>
<evidence type="ECO:0000256" key="15">
    <source>
        <dbReference type="PROSITE-ProRule" id="PRU00050"/>
    </source>
</evidence>
<dbReference type="CDD" id="cd00130">
    <property type="entry name" value="PAS"/>
    <property type="match status" value="1"/>
</dbReference>
<comment type="catalytic activity">
    <reaction evidence="1">
        <text>ATP + protein L-histidine = ADP + protein N-phospho-L-histidine.</text>
        <dbReference type="EC" id="2.7.13.3"/>
    </reaction>
</comment>
<reference evidence="21" key="1">
    <citation type="journal article" date="2021" name="Front. Microbiol.">
        <title>Comprehensive Comparative Genomics and Phenotyping of Methylobacterium Species.</title>
        <authorList>
            <person name="Alessa O."/>
            <person name="Ogura Y."/>
            <person name="Fujitani Y."/>
            <person name="Takami H."/>
            <person name="Hayashi T."/>
            <person name="Sahin N."/>
            <person name="Tani A."/>
        </authorList>
    </citation>
    <scope>NUCLEOTIDE SEQUENCE</scope>
    <source>
        <strain evidence="21">NBRC 15689</strain>
    </source>
</reference>
<dbReference type="InterPro" id="IPR013655">
    <property type="entry name" value="PAS_fold_3"/>
</dbReference>
<organism evidence="21 22">
    <name type="scientific">Methylobacterium organophilum</name>
    <dbReference type="NCBI Taxonomy" id="410"/>
    <lineage>
        <taxon>Bacteria</taxon>
        <taxon>Pseudomonadati</taxon>
        <taxon>Pseudomonadota</taxon>
        <taxon>Alphaproteobacteria</taxon>
        <taxon>Hyphomicrobiales</taxon>
        <taxon>Methylobacteriaceae</taxon>
        <taxon>Methylobacterium</taxon>
    </lineage>
</organism>
<dbReference type="SUPFAM" id="SSF55785">
    <property type="entry name" value="PYP-like sensor domain (PAS domain)"/>
    <property type="match status" value="2"/>
</dbReference>
<dbReference type="SMART" id="SM00086">
    <property type="entry name" value="PAC"/>
    <property type="match status" value="1"/>
</dbReference>
<dbReference type="InterPro" id="IPR035965">
    <property type="entry name" value="PAS-like_dom_sf"/>
</dbReference>
<dbReference type="Gene3D" id="3.30.565.10">
    <property type="entry name" value="Histidine kinase-like ATPase, C-terminal domain"/>
    <property type="match status" value="1"/>
</dbReference>
<feature type="domain" description="CheR-type methyltransferase" evidence="20">
    <location>
        <begin position="221"/>
        <end position="481"/>
    </location>
</feature>
<evidence type="ECO:0000259" key="19">
    <source>
        <dbReference type="PROSITE" id="PS50122"/>
    </source>
</evidence>
<dbReference type="InterPro" id="IPR001610">
    <property type="entry name" value="PAC"/>
</dbReference>
<keyword evidence="10" id="KW-0547">Nucleotide-binding</keyword>
<dbReference type="PANTHER" id="PTHR24422:SF27">
    <property type="entry name" value="PROTEIN-GLUTAMATE O-METHYLTRANSFERASE"/>
    <property type="match status" value="1"/>
</dbReference>
<dbReference type="InterPro" id="IPR050903">
    <property type="entry name" value="Bact_Chemotaxis_MeTrfase"/>
</dbReference>
<dbReference type="InterPro" id="IPR022642">
    <property type="entry name" value="CheR_C"/>
</dbReference>
<dbReference type="PRINTS" id="PR00996">
    <property type="entry name" value="CHERMTFRASE"/>
</dbReference>
<comment type="caution">
    <text evidence="21">The sequence shown here is derived from an EMBL/GenBank/DDBJ whole genome shotgun (WGS) entry which is preliminary data.</text>
</comment>
<comment type="caution">
    <text evidence="15">Lacks conserved residue(s) required for the propagation of feature annotation.</text>
</comment>
<evidence type="ECO:0000256" key="1">
    <source>
        <dbReference type="ARBA" id="ARBA00000085"/>
    </source>
</evidence>
<dbReference type="EC" id="2.7.13.3" evidence="2"/>
<feature type="domain" description="CheB-type methylesterase" evidence="19">
    <location>
        <begin position="12"/>
        <end position="201"/>
    </location>
</feature>
<dbReference type="Proteomes" id="UP001055156">
    <property type="component" value="Unassembled WGS sequence"/>
</dbReference>
<keyword evidence="8" id="KW-0288">FMN</keyword>
<keyword evidence="11" id="KW-0418">Kinase</keyword>
<keyword evidence="12" id="KW-0067">ATP-binding</keyword>
<dbReference type="Pfam" id="PF08447">
    <property type="entry name" value="PAS_3"/>
    <property type="match status" value="1"/>
</dbReference>
<dbReference type="SMART" id="SM00138">
    <property type="entry name" value="MeTrc"/>
    <property type="match status" value="1"/>
</dbReference>
<dbReference type="Pfam" id="PF03705">
    <property type="entry name" value="CheR_N"/>
    <property type="match status" value="1"/>
</dbReference>
<sequence length="1181" mass="130867">MTGMPPTENVRLDGATVFIALCASGASTRSLETLLTLLPPQEDAAVAIILQHREALDEERFARVAQESGRTLTPIADGTPIEHGRTYLPEANVIVTLRDGLFRTRPAQQQVGERGTIDSFLTSLAEVEEAQSLAVIFAGTASEGTLGAKAIKNAGGLALAEETEDSRTHHLAVSTDPAALADMVLTVEGLAERITAYVADLARGGVSSLHPAADHDVASALSSIAAILRNRTGHDFHGYKPGTFIRRVQRRMQVVQVDDVHVYLEVLRTKAEEVQQLFNDLLIGVTRFFRDPEEFALLEREVIPKLFAGKGRGDQLRVWVIGCSTGEEAYSLGILLREHMASLEVVPQIQIFATDLDGRALAASRAARYPESIAQDLTPERLARWFVREGNTYCVVKELREMCIFSQHSIVKDAPFSRIDLVSCRNLLIYLDAELQSQVIPLLHFALKPQGYLFLGSSENVSRHPKLFAPVGHRSRIFRRQESATRTLPNFPFPTAGQLPPSVPSAGSEPPLVAGASLTRRAERFAERYAPAYVIVDEGYNVLHFSGRLGRFIDPAGGAASLNVLQLAHPDLRLELRTALAKAAGEGGTVHVEDLRVGQNGGSLIVDLVVEAVQEGPGSPRGFFVLFRDGPRLLQAGIGANASAEQADHTQRLEAELRTTKDRLQATNEELETTNEELKASNEEYQALNEELQAANEELQTSKEELQSINEELTTVNGELGHRVHELSRANSDLKNLIESTQIASVFLDNDLKIASFTPAAAEIFHLIGSDEGRPISHIKARVTYEELLEDARRVLRTLNLVEREVGNPETDARYMVRVLPYRSIDNYIAGVVMTFVDVTAWKRAEEALRESETRLRALIEGVPQLIWRANGEGHWTWTSPQWNAFTGQAAEESRGMGWLKALHPDDREAALAFWSTAEKTGRLEMEGRIRHAEEDRYRWFQTRAMPLRDEAGRILEWLGTSTDIDDLRRLRERQEVMVAELQHRTRNLIAVVRSIARQTRASSTDLEGFHEAFNERLEALSRVQGLLSRADEERITISSLLRSELEALGAHAMGDRIRLEGPEARLRNSTVQTLALAIHELATNARKYGALGAEQGRLDVTWTVREEEDGQRLRLEWLETGLEQLPDRQAPLAHGGYGRELIEQALPYALGAKTSFELDASRLRCVVDLPLGRRGGGGQV</sequence>
<evidence type="ECO:0000256" key="3">
    <source>
        <dbReference type="ARBA" id="ARBA00021740"/>
    </source>
</evidence>
<dbReference type="InterPro" id="IPR035909">
    <property type="entry name" value="CheB_C"/>
</dbReference>
<evidence type="ECO:0000259" key="18">
    <source>
        <dbReference type="PROSITE" id="PS50113"/>
    </source>
</evidence>
<evidence type="ECO:0000256" key="16">
    <source>
        <dbReference type="SAM" id="Coils"/>
    </source>
</evidence>
<feature type="domain" description="PAC" evidence="18">
    <location>
        <begin position="924"/>
        <end position="977"/>
    </location>
</feature>
<dbReference type="Pfam" id="PF01339">
    <property type="entry name" value="CheB_methylest"/>
    <property type="match status" value="1"/>
</dbReference>
<evidence type="ECO:0000256" key="13">
    <source>
        <dbReference type="ARBA" id="ARBA00022991"/>
    </source>
</evidence>
<keyword evidence="9" id="KW-0808">Transferase</keyword>
<proteinExistence type="predicted"/>
<dbReference type="InterPro" id="IPR022641">
    <property type="entry name" value="CheR_N"/>
</dbReference>
<evidence type="ECO:0000256" key="10">
    <source>
        <dbReference type="ARBA" id="ARBA00022741"/>
    </source>
</evidence>
<dbReference type="Gene3D" id="3.40.50.180">
    <property type="entry name" value="Methylesterase CheB, C-terminal domain"/>
    <property type="match status" value="1"/>
</dbReference>
<dbReference type="SMART" id="SM00091">
    <property type="entry name" value="PAS"/>
    <property type="match status" value="2"/>
</dbReference>
<dbReference type="SUPFAM" id="SSF47757">
    <property type="entry name" value="Chemotaxis receptor methyltransferase CheR, N-terminal domain"/>
    <property type="match status" value="1"/>
</dbReference>
<keyword evidence="16" id="KW-0175">Coiled coil</keyword>
<dbReference type="Pfam" id="PF13596">
    <property type="entry name" value="PAS_10"/>
    <property type="match status" value="1"/>
</dbReference>
<gene>
    <name evidence="21" type="primary">cheB_4</name>
    <name evidence="21" type="ORF">LKMONMHP_2682</name>
</gene>
<keyword evidence="5" id="KW-0597">Phosphoprotein</keyword>
<evidence type="ECO:0000256" key="6">
    <source>
        <dbReference type="ARBA" id="ARBA00022606"/>
    </source>
</evidence>
<evidence type="ECO:0000256" key="5">
    <source>
        <dbReference type="ARBA" id="ARBA00022553"/>
    </source>
</evidence>
<dbReference type="InterPro" id="IPR011102">
    <property type="entry name" value="Sig_transdc_His_kinase_HWE"/>
</dbReference>
<keyword evidence="4" id="KW-0600">Photoreceptor protein</keyword>
<keyword evidence="6" id="KW-0716">Sensory transduction</keyword>
<evidence type="ECO:0000256" key="4">
    <source>
        <dbReference type="ARBA" id="ARBA00022543"/>
    </source>
</evidence>
<keyword evidence="7" id="KW-0285">Flavoprotein</keyword>
<dbReference type="SMART" id="SM00911">
    <property type="entry name" value="HWE_HK"/>
    <property type="match status" value="1"/>
</dbReference>
<evidence type="ECO:0000256" key="8">
    <source>
        <dbReference type="ARBA" id="ARBA00022643"/>
    </source>
</evidence>
<feature type="coiled-coil region" evidence="16">
    <location>
        <begin position="650"/>
        <end position="719"/>
    </location>
</feature>
<dbReference type="PROSITE" id="PS50112">
    <property type="entry name" value="PAS"/>
    <property type="match status" value="1"/>
</dbReference>
<dbReference type="InterPro" id="IPR000673">
    <property type="entry name" value="Sig_transdc_resp-reg_Me-estase"/>
</dbReference>
<evidence type="ECO:0000256" key="7">
    <source>
        <dbReference type="ARBA" id="ARBA00022630"/>
    </source>
</evidence>
<evidence type="ECO:0000256" key="12">
    <source>
        <dbReference type="ARBA" id="ARBA00022840"/>
    </source>
</evidence>
<evidence type="ECO:0000256" key="2">
    <source>
        <dbReference type="ARBA" id="ARBA00012438"/>
    </source>
</evidence>
<evidence type="ECO:0000259" key="20">
    <source>
        <dbReference type="PROSITE" id="PS50123"/>
    </source>
</evidence>
<dbReference type="InterPro" id="IPR000014">
    <property type="entry name" value="PAS"/>
</dbReference>
<dbReference type="Pfam" id="PF01739">
    <property type="entry name" value="CheR"/>
    <property type="match status" value="1"/>
</dbReference>
<evidence type="ECO:0000256" key="9">
    <source>
        <dbReference type="ARBA" id="ARBA00022679"/>
    </source>
</evidence>
<keyword evidence="22" id="KW-1185">Reference proteome</keyword>
<dbReference type="InterPro" id="IPR000780">
    <property type="entry name" value="CheR_MeTrfase"/>
</dbReference>
<dbReference type="PROSITE" id="PS50123">
    <property type="entry name" value="CHER"/>
    <property type="match status" value="1"/>
</dbReference>
<dbReference type="SUPFAM" id="SSF53335">
    <property type="entry name" value="S-adenosyl-L-methionine-dependent methyltransferases"/>
    <property type="match status" value="1"/>
</dbReference>
<evidence type="ECO:0000256" key="14">
    <source>
        <dbReference type="ARBA" id="ARBA00023170"/>
    </source>
</evidence>
<reference evidence="21" key="2">
    <citation type="submission" date="2021-08" db="EMBL/GenBank/DDBJ databases">
        <authorList>
            <person name="Tani A."/>
            <person name="Ola A."/>
            <person name="Ogura Y."/>
            <person name="Katsura K."/>
            <person name="Hayashi T."/>
        </authorList>
    </citation>
    <scope>NUCLEOTIDE SEQUENCE</scope>
    <source>
        <strain evidence="21">NBRC 15689</strain>
    </source>
</reference>
<dbReference type="PROSITE" id="PS50113">
    <property type="entry name" value="PAC"/>
    <property type="match status" value="1"/>
</dbReference>
<keyword evidence="13" id="KW-0157">Chromophore</keyword>
<evidence type="ECO:0000259" key="17">
    <source>
        <dbReference type="PROSITE" id="PS50112"/>
    </source>
</evidence>
<feature type="domain" description="PAS" evidence="17">
    <location>
        <begin position="852"/>
        <end position="909"/>
    </location>
</feature>
<evidence type="ECO:0000313" key="21">
    <source>
        <dbReference type="EMBL" id="GJE27820.1"/>
    </source>
</evidence>
<evidence type="ECO:0000256" key="11">
    <source>
        <dbReference type="ARBA" id="ARBA00022777"/>
    </source>
</evidence>
<evidence type="ECO:0000313" key="22">
    <source>
        <dbReference type="Proteomes" id="UP001055156"/>
    </source>
</evidence>
<dbReference type="PROSITE" id="PS50122">
    <property type="entry name" value="CHEB"/>
    <property type="match status" value="1"/>
</dbReference>
<name>A0ABQ4TCG7_METOR</name>
<dbReference type="NCBIfam" id="TIGR00229">
    <property type="entry name" value="sensory_box"/>
    <property type="match status" value="1"/>
</dbReference>
<dbReference type="InterPro" id="IPR000700">
    <property type="entry name" value="PAS-assoc_C"/>
</dbReference>
<dbReference type="InterPro" id="IPR036890">
    <property type="entry name" value="HATPase_C_sf"/>
</dbReference>
<keyword evidence="14" id="KW-0675">Receptor</keyword>
<protein>
    <recommendedName>
        <fullName evidence="3">Blue-light-activated histidine kinase</fullName>
        <ecNumber evidence="2">2.7.13.3</ecNumber>
    </recommendedName>
</protein>
<dbReference type="Pfam" id="PF07536">
    <property type="entry name" value="HWE_HK"/>
    <property type="match status" value="1"/>
</dbReference>